<name>A0A8S5TTY4_9CAUD</name>
<reference evidence="1" key="1">
    <citation type="journal article" date="2021" name="Proc. Natl. Acad. Sci. U.S.A.">
        <title>A Catalog of Tens of Thousands of Viruses from Human Metagenomes Reveals Hidden Associations with Chronic Diseases.</title>
        <authorList>
            <person name="Tisza M.J."/>
            <person name="Buck C.B."/>
        </authorList>
    </citation>
    <scope>NUCLEOTIDE SEQUENCE</scope>
    <source>
        <strain evidence="1">CtYcY12</strain>
    </source>
</reference>
<proteinExistence type="predicted"/>
<protein>
    <submittedName>
        <fullName evidence="1">Uncharacterized protein</fullName>
    </submittedName>
</protein>
<evidence type="ECO:0000313" key="1">
    <source>
        <dbReference type="EMBL" id="DAF85666.1"/>
    </source>
</evidence>
<sequence>MKIKLDNTDMGLLNSAGIKFEPEKEYSDDEAFDLLDRVYDREVFFVQGGDSRKAAAYANLADKIQEQIPD</sequence>
<accession>A0A8S5TTY4</accession>
<dbReference type="EMBL" id="BK015928">
    <property type="protein sequence ID" value="DAF85666.1"/>
    <property type="molecule type" value="Genomic_DNA"/>
</dbReference>
<organism evidence="1">
    <name type="scientific">Siphoviridae sp. ctYcY12</name>
    <dbReference type="NCBI Taxonomy" id="2825550"/>
    <lineage>
        <taxon>Viruses</taxon>
        <taxon>Duplodnaviria</taxon>
        <taxon>Heunggongvirae</taxon>
        <taxon>Uroviricota</taxon>
        <taxon>Caudoviricetes</taxon>
    </lineage>
</organism>